<dbReference type="InterPro" id="IPR006103">
    <property type="entry name" value="Glyco_hydro_2_cat"/>
</dbReference>
<evidence type="ECO:0000256" key="3">
    <source>
        <dbReference type="ARBA" id="ARBA00012756"/>
    </source>
</evidence>
<dbReference type="EC" id="3.2.1.23" evidence="3 8"/>
<dbReference type="PANTHER" id="PTHR46323:SF2">
    <property type="entry name" value="BETA-GALACTOSIDASE"/>
    <property type="match status" value="1"/>
</dbReference>
<dbReference type="Pfam" id="PF00703">
    <property type="entry name" value="Glyco_hydro_2"/>
    <property type="match status" value="1"/>
</dbReference>
<keyword evidence="5 8" id="KW-0378">Hydrolase</keyword>
<dbReference type="InterPro" id="IPR023232">
    <property type="entry name" value="Glyco_hydro_2_AS"/>
</dbReference>
<dbReference type="InterPro" id="IPR032312">
    <property type="entry name" value="LacZ_4"/>
</dbReference>
<dbReference type="InterPro" id="IPR036156">
    <property type="entry name" value="Beta-gal/glucu_dom_sf"/>
</dbReference>
<dbReference type="PROSITE" id="PS00719">
    <property type="entry name" value="GLYCOSYL_HYDROL_F2_1"/>
    <property type="match status" value="1"/>
</dbReference>
<dbReference type="GO" id="GO:0004565">
    <property type="term" value="F:beta-galactosidase activity"/>
    <property type="evidence" value="ECO:0007669"/>
    <property type="project" value="UniProtKB-EC"/>
</dbReference>
<dbReference type="InterPro" id="IPR008979">
    <property type="entry name" value="Galactose-bd-like_sf"/>
</dbReference>
<evidence type="ECO:0000256" key="5">
    <source>
        <dbReference type="ARBA" id="ARBA00022801"/>
    </source>
</evidence>
<dbReference type="AlphaFoldDB" id="A0A0V8AK94"/>
<keyword evidence="6 8" id="KW-0326">Glycosidase</keyword>
<dbReference type="InterPro" id="IPR006102">
    <property type="entry name" value="Ig-like_GH2"/>
</dbReference>
<dbReference type="InterPro" id="IPR006104">
    <property type="entry name" value="Glyco_hydro_2_N"/>
</dbReference>
<evidence type="ECO:0000256" key="7">
    <source>
        <dbReference type="ARBA" id="ARBA00032230"/>
    </source>
</evidence>
<dbReference type="GO" id="GO:0005990">
    <property type="term" value="P:lactose catabolic process"/>
    <property type="evidence" value="ECO:0007669"/>
    <property type="project" value="TreeGrafter"/>
</dbReference>
<dbReference type="InterPro" id="IPR006101">
    <property type="entry name" value="Glyco_hydro_2"/>
</dbReference>
<dbReference type="Pfam" id="PF16353">
    <property type="entry name" value="LacZ_4"/>
    <property type="match status" value="1"/>
</dbReference>
<dbReference type="InterPro" id="IPR014718">
    <property type="entry name" value="GH-type_carb-bd"/>
</dbReference>
<dbReference type="InterPro" id="IPR013783">
    <property type="entry name" value="Ig-like_fold"/>
</dbReference>
<comment type="similarity">
    <text evidence="2 8">Belongs to the glycosyl hydrolase 2 family.</text>
</comment>
<dbReference type="EMBL" id="CP015902">
    <property type="protein sequence ID" value="ARE21756.2"/>
    <property type="molecule type" value="Genomic_DNA"/>
</dbReference>
<evidence type="ECO:0000313" key="11">
    <source>
        <dbReference type="Proteomes" id="UP000192095"/>
    </source>
</evidence>
<name>A0A0V8AK94_LACLL</name>
<dbReference type="SUPFAM" id="SSF49785">
    <property type="entry name" value="Galactose-binding domain-like"/>
    <property type="match status" value="1"/>
</dbReference>
<sequence>MAMMTMIDVLERKDWENPVVSNWNRLPMHTPMDFLEKQSLNGLWNFDHFSRISDVPKNWLELTESKTEIIVPSNWQIEFKDKSDVPIYTNVTYPIPIQPPYVPEANPVGAYSRYFDITKEWLESGHVHLTFEGVGSAFHFWLNGEYGGYSEDSRLPAEFDISNLAKEGQNCLKVLVFRWSKGTYFEDQDMWRMSGIFRSVNLQWLPDNYLLDFSIKTDLDEDLDFANVKLQAYAKNMDDACLEFKLYDDEQLIGECHGFDAEIGVVNPKLWSDEIPYLYRLELTLMDRSGAVFHKETKKIGIRKIAIEKGQLKINGKALLVRGVNKHEFTPEHGYVVSEEVMIKDIKLMKEHNFNAVRCSHYPNDSRWYELCDEYGLYVMDEANIETHGMTPMNRLTNDPTYLPLMSERVTRMVIRDRNHPSIIIWSLGNESGYGSNHQALYDWCKSFDSSRPVHYEGGDDASRGATDATDIICPMYARVDSPSINAPYSLKTWMGVAGENRPLILCEYAHDMGNSLGGFGKYWQAFREIDRLQGGFIWDWVDQGLLKDGNYAYGGDFGDKPNDRQFSLNGLVFPNRQAKPALREAKYWQQYYQFELEKTPLGQVFAFTVTNEYLFRSTDNEKLCYQLTNGLEVLWENELILNMTAGGSMRIDLSELPIDGTDNLFLNIQVKTIEKYNLLESDFEVAHQQFVLQEKINFTDKIDSNEEITLLEDEELLTVRSAKQKFIFNKSNGNLSRWLDEKGNEKLLHELSEQFTRAPLDNDIGVSEVEHIDPNAWLERWKAVGFYELKTLLKNMIIQATENEVIISVQTDYEAKGKIAFSTIREYHIFRNGELLLKVDFKRNIEFPEPARIGLSLQLAEKAENVTYFGLGPDENYPDRRGASLFGQWNLRITDMTTPYIFPSENGLRMETRELNYGRLKVRAMGQSFAFNLSPYSQNQLAKKGHWHLLEEEAGTWLNIDGFHMGVGGDDSWSPSVAQEYLLTKGNYHYEVSFKLT</sequence>
<dbReference type="PROSITE" id="PS00608">
    <property type="entry name" value="GLYCOSYL_HYDROL_F2_2"/>
    <property type="match status" value="1"/>
</dbReference>
<accession>A0A0V8AK94</accession>
<dbReference type="Pfam" id="PF02836">
    <property type="entry name" value="Glyco_hydro_2_C"/>
    <property type="match status" value="1"/>
</dbReference>
<dbReference type="Gene3D" id="3.20.20.80">
    <property type="entry name" value="Glycosidases"/>
    <property type="match status" value="1"/>
</dbReference>
<dbReference type="PRINTS" id="PR00132">
    <property type="entry name" value="GLHYDRLASE2"/>
</dbReference>
<dbReference type="GO" id="GO:0009341">
    <property type="term" value="C:beta-galactosidase complex"/>
    <property type="evidence" value="ECO:0007669"/>
    <property type="project" value="InterPro"/>
</dbReference>
<dbReference type="InterPro" id="IPR017853">
    <property type="entry name" value="GH"/>
</dbReference>
<dbReference type="Gene3D" id="2.60.40.10">
    <property type="entry name" value="Immunoglobulins"/>
    <property type="match status" value="2"/>
</dbReference>
<dbReference type="NCBIfam" id="NF007074">
    <property type="entry name" value="PRK09525.1"/>
    <property type="match status" value="1"/>
</dbReference>
<dbReference type="Pfam" id="PF02929">
    <property type="entry name" value="Bgal_small_N"/>
    <property type="match status" value="1"/>
</dbReference>
<evidence type="ECO:0000256" key="6">
    <source>
        <dbReference type="ARBA" id="ARBA00023295"/>
    </source>
</evidence>
<dbReference type="PANTHER" id="PTHR46323">
    <property type="entry name" value="BETA-GALACTOSIDASE"/>
    <property type="match status" value="1"/>
</dbReference>
<evidence type="ECO:0000256" key="1">
    <source>
        <dbReference type="ARBA" id="ARBA00001412"/>
    </source>
</evidence>
<evidence type="ECO:0000256" key="2">
    <source>
        <dbReference type="ARBA" id="ARBA00007401"/>
    </source>
</evidence>
<evidence type="ECO:0000259" key="9">
    <source>
        <dbReference type="SMART" id="SM01038"/>
    </source>
</evidence>
<dbReference type="FunFam" id="3.20.20.80:FF:000018">
    <property type="entry name" value="Beta-galactosidase"/>
    <property type="match status" value="1"/>
</dbReference>
<dbReference type="InterPro" id="IPR050347">
    <property type="entry name" value="Bact_Beta-galactosidase"/>
</dbReference>
<dbReference type="SUPFAM" id="SSF74650">
    <property type="entry name" value="Galactose mutarotase-like"/>
    <property type="match status" value="1"/>
</dbReference>
<dbReference type="SMART" id="SM01038">
    <property type="entry name" value="Bgal_small_N"/>
    <property type="match status" value="1"/>
</dbReference>
<protein>
    <recommendedName>
        <fullName evidence="4 8">Beta-galactosidase</fullName>
        <ecNumber evidence="3 8">3.2.1.23</ecNumber>
    </recommendedName>
    <alternativeName>
        <fullName evidence="7 8">Lactase</fullName>
    </alternativeName>
</protein>
<dbReference type="SUPFAM" id="SSF51445">
    <property type="entry name" value="(Trans)glycosidases"/>
    <property type="match status" value="1"/>
</dbReference>
<gene>
    <name evidence="10" type="ORF">LLUC06_2215</name>
</gene>
<feature type="domain" description="Beta galactosidase small chain/" evidence="9">
    <location>
        <begin position="719"/>
        <end position="996"/>
    </location>
</feature>
<dbReference type="Pfam" id="PF02837">
    <property type="entry name" value="Glyco_hydro_2_N"/>
    <property type="match status" value="1"/>
</dbReference>
<dbReference type="RefSeq" id="WP_081043076.1">
    <property type="nucleotide sequence ID" value="NZ_CP015902.2"/>
</dbReference>
<dbReference type="InterPro" id="IPR011013">
    <property type="entry name" value="Gal_mutarotase_sf_dom"/>
</dbReference>
<comment type="catalytic activity">
    <reaction evidence="1 8">
        <text>Hydrolysis of terminal non-reducing beta-D-galactose residues in beta-D-galactosides.</text>
        <dbReference type="EC" id="3.2.1.23"/>
    </reaction>
</comment>
<evidence type="ECO:0000313" key="10">
    <source>
        <dbReference type="EMBL" id="ARE21756.2"/>
    </source>
</evidence>
<dbReference type="GO" id="GO:0030246">
    <property type="term" value="F:carbohydrate binding"/>
    <property type="evidence" value="ECO:0007669"/>
    <property type="project" value="InterPro"/>
</dbReference>
<dbReference type="InterPro" id="IPR004199">
    <property type="entry name" value="B-gal_small/dom_5"/>
</dbReference>
<evidence type="ECO:0000256" key="8">
    <source>
        <dbReference type="RuleBase" id="RU361154"/>
    </source>
</evidence>
<dbReference type="Proteomes" id="UP000192095">
    <property type="component" value="Chromosome"/>
</dbReference>
<reference evidence="10 11" key="1">
    <citation type="journal article" date="2017" name="BMC Genomics">
        <title>Comparative and functional genomics of the Lactococcus lactis taxon; insights into evolution and niche adaptation.</title>
        <authorList>
            <person name="Kelleher P."/>
            <person name="Bottacini F."/>
            <person name="Mahony J."/>
            <person name="Kilcawley K.N."/>
            <person name="van Sinderen D."/>
        </authorList>
    </citation>
    <scope>NUCLEOTIDE SEQUENCE [LARGE SCALE GENOMIC DNA]</scope>
    <source>
        <strain evidence="10 11">UC06</strain>
    </source>
</reference>
<dbReference type="InterPro" id="IPR023230">
    <property type="entry name" value="Glyco_hydro_2_CS"/>
</dbReference>
<dbReference type="Gene3D" id="2.60.120.260">
    <property type="entry name" value="Galactose-binding domain-like"/>
    <property type="match status" value="1"/>
</dbReference>
<dbReference type="Gene3D" id="2.70.98.10">
    <property type="match status" value="1"/>
</dbReference>
<evidence type="ECO:0000256" key="4">
    <source>
        <dbReference type="ARBA" id="ARBA00013303"/>
    </source>
</evidence>
<dbReference type="SUPFAM" id="SSF49303">
    <property type="entry name" value="beta-Galactosidase/glucuronidase domain"/>
    <property type="match status" value="2"/>
</dbReference>
<organism evidence="10 11">
    <name type="scientific">Lactococcus lactis subsp. lactis</name>
    <name type="common">Streptococcus lactis</name>
    <dbReference type="NCBI Taxonomy" id="1360"/>
    <lineage>
        <taxon>Bacteria</taxon>
        <taxon>Bacillati</taxon>
        <taxon>Bacillota</taxon>
        <taxon>Bacilli</taxon>
        <taxon>Lactobacillales</taxon>
        <taxon>Streptococcaceae</taxon>
        <taxon>Lactococcus</taxon>
    </lineage>
</organism>
<proteinExistence type="inferred from homology"/>